<feature type="compositionally biased region" description="Low complexity" evidence="1">
    <location>
        <begin position="136"/>
        <end position="149"/>
    </location>
</feature>
<proteinExistence type="predicted"/>
<dbReference type="GeneID" id="54355815"/>
<dbReference type="Proteomes" id="UP000800082">
    <property type="component" value="Unassembled WGS sequence"/>
</dbReference>
<keyword evidence="3" id="KW-1185">Reference proteome</keyword>
<dbReference type="RefSeq" id="XP_033446805.1">
    <property type="nucleotide sequence ID" value="XM_033598148.1"/>
</dbReference>
<name>A0A6A5RGF0_9PLEO</name>
<evidence type="ECO:0000313" key="2">
    <source>
        <dbReference type="EMBL" id="KAF1926553.1"/>
    </source>
</evidence>
<dbReference type="AlphaFoldDB" id="A0A6A5RGF0"/>
<reference evidence="2" key="1">
    <citation type="journal article" date="2020" name="Stud. Mycol.">
        <title>101 Dothideomycetes genomes: a test case for predicting lifestyles and emergence of pathogens.</title>
        <authorList>
            <person name="Haridas S."/>
            <person name="Albert R."/>
            <person name="Binder M."/>
            <person name="Bloem J."/>
            <person name="Labutti K."/>
            <person name="Salamov A."/>
            <person name="Andreopoulos B."/>
            <person name="Baker S."/>
            <person name="Barry K."/>
            <person name="Bills G."/>
            <person name="Bluhm B."/>
            <person name="Cannon C."/>
            <person name="Castanera R."/>
            <person name="Culley D."/>
            <person name="Daum C."/>
            <person name="Ezra D."/>
            <person name="Gonzalez J."/>
            <person name="Henrissat B."/>
            <person name="Kuo A."/>
            <person name="Liang C."/>
            <person name="Lipzen A."/>
            <person name="Lutzoni F."/>
            <person name="Magnuson J."/>
            <person name="Mondo S."/>
            <person name="Nolan M."/>
            <person name="Ohm R."/>
            <person name="Pangilinan J."/>
            <person name="Park H.-J."/>
            <person name="Ramirez L."/>
            <person name="Alfaro M."/>
            <person name="Sun H."/>
            <person name="Tritt A."/>
            <person name="Yoshinaga Y."/>
            <person name="Zwiers L.-H."/>
            <person name="Turgeon B."/>
            <person name="Goodwin S."/>
            <person name="Spatafora J."/>
            <person name="Crous P."/>
            <person name="Grigoriev I."/>
        </authorList>
    </citation>
    <scope>NUCLEOTIDE SEQUENCE</scope>
    <source>
        <strain evidence="2">CBS 183.55</strain>
    </source>
</reference>
<sequence>MFTYKYASAFPGAIFTIPCDRESTSRVSPAESTSTICSADIGRLACTPSPATSTHTCSTFSWCASTGEDVSVYDSDPTSPTKHITTRGRHPKFSALGPLIEIVSPWDVEDAKDVFGEALRFGDRFRPNTAAQEEWSPSTASPSPSTSPAERADPPRQGGAAALSVPSRDAHTNDGLTNIAPVLRLGIVCSERVTNLLRTHRLSMQTQNTSGCYRLPRLME</sequence>
<protein>
    <submittedName>
        <fullName evidence="2">Uncharacterized protein</fullName>
    </submittedName>
</protein>
<evidence type="ECO:0000313" key="3">
    <source>
        <dbReference type="Proteomes" id="UP000800082"/>
    </source>
</evidence>
<dbReference type="EMBL" id="ML978976">
    <property type="protein sequence ID" value="KAF1926553.1"/>
    <property type="molecule type" value="Genomic_DNA"/>
</dbReference>
<evidence type="ECO:0000256" key="1">
    <source>
        <dbReference type="SAM" id="MobiDB-lite"/>
    </source>
</evidence>
<feature type="region of interest" description="Disordered" evidence="1">
    <location>
        <begin position="128"/>
        <end position="175"/>
    </location>
</feature>
<accession>A0A6A5RGF0</accession>
<gene>
    <name evidence="2" type="ORF">M421DRAFT_93809</name>
</gene>
<organism evidence="2 3">
    <name type="scientific">Didymella exigua CBS 183.55</name>
    <dbReference type="NCBI Taxonomy" id="1150837"/>
    <lineage>
        <taxon>Eukaryota</taxon>
        <taxon>Fungi</taxon>
        <taxon>Dikarya</taxon>
        <taxon>Ascomycota</taxon>
        <taxon>Pezizomycotina</taxon>
        <taxon>Dothideomycetes</taxon>
        <taxon>Pleosporomycetidae</taxon>
        <taxon>Pleosporales</taxon>
        <taxon>Pleosporineae</taxon>
        <taxon>Didymellaceae</taxon>
        <taxon>Didymella</taxon>
    </lineage>
</organism>